<dbReference type="AlphaFoldDB" id="A0A975BHE5"/>
<name>A0A975BHE5_9BACT</name>
<reference evidence="1" key="1">
    <citation type="journal article" date="2021" name="Microb. Physiol.">
        <title>Proteogenomic Insights into the Physiology of Marine, Sulfate-Reducing, Filamentous Desulfonema limicola and Desulfonema magnum.</title>
        <authorList>
            <person name="Schnaars V."/>
            <person name="Wohlbrand L."/>
            <person name="Scheve S."/>
            <person name="Hinrichs C."/>
            <person name="Reinhardt R."/>
            <person name="Rabus R."/>
        </authorList>
    </citation>
    <scope>NUCLEOTIDE SEQUENCE</scope>
    <source>
        <strain evidence="1">4be13</strain>
    </source>
</reference>
<gene>
    <name evidence="1" type="ORF">dnm_018040</name>
</gene>
<evidence type="ECO:0000313" key="2">
    <source>
        <dbReference type="Proteomes" id="UP000663722"/>
    </source>
</evidence>
<dbReference type="Proteomes" id="UP000663722">
    <property type="component" value="Chromosome"/>
</dbReference>
<dbReference type="EMBL" id="CP061800">
    <property type="protein sequence ID" value="QTA85789.1"/>
    <property type="molecule type" value="Genomic_DNA"/>
</dbReference>
<evidence type="ECO:0000313" key="1">
    <source>
        <dbReference type="EMBL" id="QTA85789.1"/>
    </source>
</evidence>
<sequence>MFLSYLFQVLIKIHLFPAYQGNDKAPAGDFCQNETEQLFGEAYKYLSKSFLYYFFSASVGETRLFPLSETHHSGKKPGFFPGQILKIYG</sequence>
<organism evidence="1 2">
    <name type="scientific">Desulfonema magnum</name>
    <dbReference type="NCBI Taxonomy" id="45655"/>
    <lineage>
        <taxon>Bacteria</taxon>
        <taxon>Pseudomonadati</taxon>
        <taxon>Thermodesulfobacteriota</taxon>
        <taxon>Desulfobacteria</taxon>
        <taxon>Desulfobacterales</taxon>
        <taxon>Desulfococcaceae</taxon>
        <taxon>Desulfonema</taxon>
    </lineage>
</organism>
<keyword evidence="2" id="KW-1185">Reference proteome</keyword>
<protein>
    <submittedName>
        <fullName evidence="1">Uncharacterized protein</fullName>
    </submittedName>
</protein>
<dbReference type="KEGG" id="dmm:dnm_018040"/>
<accession>A0A975BHE5</accession>
<proteinExistence type="predicted"/>